<dbReference type="GO" id="GO:0140662">
    <property type="term" value="F:ATP-dependent protein folding chaperone"/>
    <property type="evidence" value="ECO:0007669"/>
    <property type="project" value="InterPro"/>
</dbReference>
<dbReference type="FunFam" id="3.30.30.30:FF:000001">
    <property type="entry name" value="heat shock 70 kDa protein-like"/>
    <property type="match status" value="1"/>
</dbReference>
<dbReference type="GO" id="GO:0005524">
    <property type="term" value="F:ATP binding"/>
    <property type="evidence" value="ECO:0007669"/>
    <property type="project" value="UniProtKB-KW"/>
</dbReference>
<comment type="similarity">
    <text evidence="1 4">Belongs to the heat shock protein 70 family.</text>
</comment>
<sequence>MTAAAVRLQLKKQHPPLWTRTRSPRAIIVAGAMSKKGYVQRQGADPSVRDLPGAAVGIDLGTTYSVVAGCREGRVEIFANAHGKRTTPSVVGFLNGESCVGDAAADLPAANQVFDAKRLIGRPWRDLHVQKDRAVWPFELVEQAGVPRIRVDVGGKLETFAPEEISAMVLRDLKKTAEDALGQTVSKAVVTVPAFFNERQRQATKDACKIAGMEVLSVISEPTAAALAHGLHKDTAKSPKTVFIFDLGGGTFDVSIVRISGCEFTVLAAGGTTDLGGQNFDEVLIAHCIKDAKRQLNANLTEDKQAVQDLRKACELAKRRLSNMPQVTISVFFTPLCKIYQTTVTRALFEDLCAPLFSTTIAVGEEVLADAQLAPADIDEVVLVGGSTRIPKVRALLRNMFGNGKVLRLSINPDEAVAHGAALHAAKVVGDKVVDGVVKLRDATPLSLGIEISGDRFSTLIKRNTPIPCRSTGKYCNSLDNQTAIQIKLYQGVRPLVTDNCYLNKDFNIEVPPKPKGQAIIDVTFELDESGLLLVTAADPTTGRQAQVQVSAQEAYLSNDDIQAMIKRAGRFRREDQEALLAAQNV</sequence>
<dbReference type="RefSeq" id="XP_026284157.1">
    <property type="nucleotide sequence ID" value="XM_026428372.2"/>
</dbReference>
<organism evidence="6 7">
    <name type="scientific">Frankliniella occidentalis</name>
    <name type="common">Western flower thrips</name>
    <name type="synonym">Euthrips occidentalis</name>
    <dbReference type="NCBI Taxonomy" id="133901"/>
    <lineage>
        <taxon>Eukaryota</taxon>
        <taxon>Metazoa</taxon>
        <taxon>Ecdysozoa</taxon>
        <taxon>Arthropoda</taxon>
        <taxon>Hexapoda</taxon>
        <taxon>Insecta</taxon>
        <taxon>Pterygota</taxon>
        <taxon>Neoptera</taxon>
        <taxon>Paraneoptera</taxon>
        <taxon>Thysanoptera</taxon>
        <taxon>Terebrantia</taxon>
        <taxon>Thripoidea</taxon>
        <taxon>Thripidae</taxon>
        <taxon>Frankliniella</taxon>
    </lineage>
</organism>
<dbReference type="Gene3D" id="2.60.34.10">
    <property type="entry name" value="Substrate Binding Domain Of DNAk, Chain A, domain 1"/>
    <property type="match status" value="1"/>
</dbReference>
<evidence type="ECO:0000313" key="6">
    <source>
        <dbReference type="Proteomes" id="UP000504606"/>
    </source>
</evidence>
<name>A0A6J1STF6_FRAOC</name>
<evidence type="ECO:0000256" key="3">
    <source>
        <dbReference type="ARBA" id="ARBA00022840"/>
    </source>
</evidence>
<evidence type="ECO:0000256" key="4">
    <source>
        <dbReference type="RuleBase" id="RU003322"/>
    </source>
</evidence>
<dbReference type="SUPFAM" id="SSF100920">
    <property type="entry name" value="Heat shock protein 70kD (HSP70), peptide-binding domain"/>
    <property type="match status" value="1"/>
</dbReference>
<dbReference type="PROSITE" id="PS01036">
    <property type="entry name" value="HSP70_3"/>
    <property type="match status" value="1"/>
</dbReference>
<evidence type="ECO:0000313" key="7">
    <source>
        <dbReference type="RefSeq" id="XP_026284157.1"/>
    </source>
</evidence>
<dbReference type="KEGG" id="foc:113210394"/>
<dbReference type="GeneID" id="113210394"/>
<reference evidence="7" key="1">
    <citation type="submission" date="2025-08" db="UniProtKB">
        <authorList>
            <consortium name="RefSeq"/>
        </authorList>
    </citation>
    <scope>IDENTIFICATION</scope>
    <source>
        <tissue evidence="7">Whole organism</tissue>
    </source>
</reference>
<dbReference type="InterPro" id="IPR043129">
    <property type="entry name" value="ATPase_NBD"/>
</dbReference>
<dbReference type="Proteomes" id="UP000504606">
    <property type="component" value="Unplaced"/>
</dbReference>
<dbReference type="InterPro" id="IPR013126">
    <property type="entry name" value="Hsp_70_fam"/>
</dbReference>
<keyword evidence="3 4" id="KW-0067">ATP-binding</keyword>
<proteinExistence type="inferred from homology"/>
<dbReference type="PROSITE" id="PS00297">
    <property type="entry name" value="HSP70_1"/>
    <property type="match status" value="1"/>
</dbReference>
<dbReference type="InterPro" id="IPR029047">
    <property type="entry name" value="HSP70_peptide-bd_sf"/>
</dbReference>
<evidence type="ECO:0000256" key="1">
    <source>
        <dbReference type="ARBA" id="ARBA00007381"/>
    </source>
</evidence>
<evidence type="ECO:0000256" key="5">
    <source>
        <dbReference type="SAM" id="Coils"/>
    </source>
</evidence>
<dbReference type="PRINTS" id="PR00301">
    <property type="entry name" value="HEATSHOCK70"/>
</dbReference>
<protein>
    <submittedName>
        <fullName evidence="7">Heat shock 70 kDa protein II-like</fullName>
    </submittedName>
</protein>
<dbReference type="PROSITE" id="PS00329">
    <property type="entry name" value="HSP70_2"/>
    <property type="match status" value="1"/>
</dbReference>
<dbReference type="AlphaFoldDB" id="A0A6J1STF6"/>
<dbReference type="FunFam" id="3.90.640.10:FF:000003">
    <property type="entry name" value="Molecular chaperone DnaK"/>
    <property type="match status" value="1"/>
</dbReference>
<accession>A0A6J1STF6</accession>
<dbReference type="PANTHER" id="PTHR19375">
    <property type="entry name" value="HEAT SHOCK PROTEIN 70KDA"/>
    <property type="match status" value="1"/>
</dbReference>
<keyword evidence="5" id="KW-0175">Coiled coil</keyword>
<dbReference type="SUPFAM" id="SSF53067">
    <property type="entry name" value="Actin-like ATPase domain"/>
    <property type="match status" value="2"/>
</dbReference>
<evidence type="ECO:0000256" key="2">
    <source>
        <dbReference type="ARBA" id="ARBA00022741"/>
    </source>
</evidence>
<dbReference type="OrthoDB" id="2401965at2759"/>
<keyword evidence="6" id="KW-1185">Reference proteome</keyword>
<dbReference type="Gene3D" id="3.30.420.40">
    <property type="match status" value="2"/>
</dbReference>
<keyword evidence="2 4" id="KW-0547">Nucleotide-binding</keyword>
<dbReference type="Pfam" id="PF00012">
    <property type="entry name" value="HSP70"/>
    <property type="match status" value="1"/>
</dbReference>
<gene>
    <name evidence="7" type="primary">LOC113210394</name>
</gene>
<dbReference type="Gene3D" id="3.90.640.10">
    <property type="entry name" value="Actin, Chain A, domain 4"/>
    <property type="match status" value="1"/>
</dbReference>
<dbReference type="InterPro" id="IPR018181">
    <property type="entry name" value="Heat_shock_70_CS"/>
</dbReference>
<feature type="coiled-coil region" evidence="5">
    <location>
        <begin position="293"/>
        <end position="320"/>
    </location>
</feature>
<dbReference type="Gene3D" id="3.30.30.30">
    <property type="match status" value="1"/>
</dbReference>
<dbReference type="CDD" id="cd24028">
    <property type="entry name" value="ASKHA_NBD_HSP70_HSPA1-like"/>
    <property type="match status" value="1"/>
</dbReference>
<dbReference type="GO" id="GO:0006950">
    <property type="term" value="P:response to stress"/>
    <property type="evidence" value="ECO:0007669"/>
    <property type="project" value="UniProtKB-ARBA"/>
</dbReference>